<protein>
    <submittedName>
        <fullName evidence="4">FAD-dependent monooxygenase</fullName>
    </submittedName>
</protein>
<dbReference type="EMBL" id="JASCIR010000014">
    <property type="protein sequence ID" value="MDI3388087.1"/>
    <property type="molecule type" value="Genomic_DNA"/>
</dbReference>
<dbReference type="InterPro" id="IPR036188">
    <property type="entry name" value="FAD/NAD-bd_sf"/>
</dbReference>
<reference evidence="4 5" key="1">
    <citation type="submission" date="2023-05" db="EMBL/GenBank/DDBJ databases">
        <title>Draft genome sequence of Streptomyces sp. B-S-A8 isolated from a cave soil in Thailand.</title>
        <authorList>
            <person name="Chamroensaksri N."/>
            <person name="Muangham S."/>
        </authorList>
    </citation>
    <scope>NUCLEOTIDE SEQUENCE [LARGE SCALE GENOMIC DNA]</scope>
    <source>
        <strain evidence="4 5">B-S-A8</strain>
    </source>
</reference>
<dbReference type="RefSeq" id="WP_282514523.1">
    <property type="nucleotide sequence ID" value="NZ_JASCIR010000014.1"/>
</dbReference>
<evidence type="ECO:0000256" key="1">
    <source>
        <dbReference type="ARBA" id="ARBA00023002"/>
    </source>
</evidence>
<dbReference type="Proteomes" id="UP001224661">
    <property type="component" value="Unassembled WGS sequence"/>
</dbReference>
<accession>A0ABT6RUK0</accession>
<evidence type="ECO:0000313" key="5">
    <source>
        <dbReference type="Proteomes" id="UP001224661"/>
    </source>
</evidence>
<dbReference type="InterPro" id="IPR050493">
    <property type="entry name" value="FAD-dep_Monooxygenase_BioMet"/>
</dbReference>
<dbReference type="InterPro" id="IPR002938">
    <property type="entry name" value="FAD-bd"/>
</dbReference>
<name>A0ABT6RUK0_9ACTN</name>
<keyword evidence="1" id="KW-0560">Oxidoreductase</keyword>
<comment type="caution">
    <text evidence="4">The sequence shown here is derived from an EMBL/GenBank/DDBJ whole genome shotgun (WGS) entry which is preliminary data.</text>
</comment>
<dbReference type="Pfam" id="PF01494">
    <property type="entry name" value="FAD_binding_3"/>
    <property type="match status" value="1"/>
</dbReference>
<organism evidence="4 5">
    <name type="scientific">Streptomyces solicavernae</name>
    <dbReference type="NCBI Taxonomy" id="3043614"/>
    <lineage>
        <taxon>Bacteria</taxon>
        <taxon>Bacillati</taxon>
        <taxon>Actinomycetota</taxon>
        <taxon>Actinomycetes</taxon>
        <taxon>Kitasatosporales</taxon>
        <taxon>Streptomycetaceae</taxon>
        <taxon>Streptomyces</taxon>
    </lineage>
</organism>
<gene>
    <name evidence="4" type="ORF">QIS99_18045</name>
</gene>
<dbReference type="PRINTS" id="PR00420">
    <property type="entry name" value="RNGMNOXGNASE"/>
</dbReference>
<evidence type="ECO:0000256" key="2">
    <source>
        <dbReference type="ARBA" id="ARBA00023033"/>
    </source>
</evidence>
<dbReference type="PANTHER" id="PTHR13789">
    <property type="entry name" value="MONOOXYGENASE"/>
    <property type="match status" value="1"/>
</dbReference>
<proteinExistence type="predicted"/>
<keyword evidence="5" id="KW-1185">Reference proteome</keyword>
<dbReference type="PANTHER" id="PTHR13789:SF309">
    <property type="entry name" value="PUTATIVE (AFU_ORTHOLOGUE AFUA_6G14510)-RELATED"/>
    <property type="match status" value="1"/>
</dbReference>
<evidence type="ECO:0000259" key="3">
    <source>
        <dbReference type="Pfam" id="PF01494"/>
    </source>
</evidence>
<sequence>MARALVIGGGVGGLTAAAVLHQQGWAVTVLERSPALEPVGAGISLAPNAQRALDVIGLGDQIRDLAAWQSDGGLRTPGGRWLCRTSSEALAERFGGKLVLLHRATLVDVLCSRLPKESVRTGLAARLTDPGGPGQPATVTTDDGDLEAELVVGADGINSGVRSALFPGHPGPAYAGFTTWRVVVPAPERHFGSHETWGSGELWGSHLMKDGRAYAYAAAGVPAGQPSPGGERAELLRRFGHWHEPIPEILAAVTPEQILRHDVYSMREALPAYHKGRVALLGDAAHAMTPSLGQGGNQAVEDAVVLAHHVGPADPDGDPGPGLAAYSAERLPRTMDVVARAYRTGRINTTPRSRPVTLLRNALIAGVHRLGPNLVLRTLDGILDWNPPKARS</sequence>
<feature type="domain" description="FAD-binding" evidence="3">
    <location>
        <begin position="3"/>
        <end position="341"/>
    </location>
</feature>
<keyword evidence="2 4" id="KW-0503">Monooxygenase</keyword>
<evidence type="ECO:0000313" key="4">
    <source>
        <dbReference type="EMBL" id="MDI3388087.1"/>
    </source>
</evidence>
<dbReference type="Gene3D" id="3.50.50.60">
    <property type="entry name" value="FAD/NAD(P)-binding domain"/>
    <property type="match status" value="1"/>
</dbReference>
<dbReference type="SUPFAM" id="SSF51905">
    <property type="entry name" value="FAD/NAD(P)-binding domain"/>
    <property type="match status" value="1"/>
</dbReference>
<dbReference type="GO" id="GO:0004497">
    <property type="term" value="F:monooxygenase activity"/>
    <property type="evidence" value="ECO:0007669"/>
    <property type="project" value="UniProtKB-KW"/>
</dbReference>